<organism evidence="3 4">
    <name type="scientific">Modicisalibacter ilicicola DSM 19980</name>
    <dbReference type="NCBI Taxonomy" id="1121942"/>
    <lineage>
        <taxon>Bacteria</taxon>
        <taxon>Pseudomonadati</taxon>
        <taxon>Pseudomonadota</taxon>
        <taxon>Gammaproteobacteria</taxon>
        <taxon>Oceanospirillales</taxon>
        <taxon>Halomonadaceae</taxon>
        <taxon>Modicisalibacter</taxon>
    </lineage>
</organism>
<name>A0A1M5CX57_9GAMM</name>
<evidence type="ECO:0000259" key="2">
    <source>
        <dbReference type="Pfam" id="PF13438"/>
    </source>
</evidence>
<feature type="domain" description="DNA polymerase Y-family little finger" evidence="1">
    <location>
        <begin position="25"/>
        <end position="139"/>
    </location>
</feature>
<accession>A0A1M5CX57</accession>
<sequence length="206" mass="23703">MERTVWELRGVDCIEIDEMSKPKDNIMTSRSFGRLTGDRADLREAVRVHASRGAEKLRRQGSVARALMVFLKTNCHRLELHQYNPSLVVPLPRASDDSRIIVGTAQRALDCLYRPGYAFMKCGVMMLDLADKKTLQHDLFDAKQGNADRERSEKLMSVVDRINREHGRNAISIGKPRKNAAWALRCQHRTPRYTTSWEELPVVRMR</sequence>
<evidence type="ECO:0000259" key="1">
    <source>
        <dbReference type="Pfam" id="PF11799"/>
    </source>
</evidence>
<dbReference type="Pfam" id="PF13438">
    <property type="entry name" value="DUF4113"/>
    <property type="match status" value="1"/>
</dbReference>
<evidence type="ECO:0000313" key="4">
    <source>
        <dbReference type="Proteomes" id="UP000184346"/>
    </source>
</evidence>
<dbReference type="InterPro" id="IPR017961">
    <property type="entry name" value="DNA_pol_Y-fam_little_finger"/>
</dbReference>
<proteinExistence type="predicted"/>
<dbReference type="AlphaFoldDB" id="A0A1M5CX57"/>
<reference evidence="3 4" key="1">
    <citation type="submission" date="2016-11" db="EMBL/GenBank/DDBJ databases">
        <authorList>
            <person name="Jaros S."/>
            <person name="Januszkiewicz K."/>
            <person name="Wedrychowicz H."/>
        </authorList>
    </citation>
    <scope>NUCLEOTIDE SEQUENCE [LARGE SCALE GENOMIC DNA]</scope>
    <source>
        <strain evidence="3 4">DSM 19980</strain>
    </source>
</reference>
<dbReference type="EMBL" id="FQUJ01000015">
    <property type="protein sequence ID" value="SHF59271.1"/>
    <property type="molecule type" value="Genomic_DNA"/>
</dbReference>
<dbReference type="Pfam" id="PF11799">
    <property type="entry name" value="IMS_C"/>
    <property type="match status" value="1"/>
</dbReference>
<dbReference type="STRING" id="1121942.SAMN02745148_03057"/>
<feature type="domain" description="DUF4113" evidence="2">
    <location>
        <begin position="153"/>
        <end position="203"/>
    </location>
</feature>
<dbReference type="GO" id="GO:0003684">
    <property type="term" value="F:damaged DNA binding"/>
    <property type="evidence" value="ECO:0007669"/>
    <property type="project" value="InterPro"/>
</dbReference>
<gene>
    <name evidence="3" type="ORF">SAMN02745148_03057</name>
</gene>
<protein>
    <submittedName>
        <fullName evidence="3">ImpB/mucB/samB family C-terminal domain-containing protein</fullName>
    </submittedName>
</protein>
<dbReference type="GO" id="GO:0006281">
    <property type="term" value="P:DNA repair"/>
    <property type="evidence" value="ECO:0007669"/>
    <property type="project" value="InterPro"/>
</dbReference>
<evidence type="ECO:0000313" key="3">
    <source>
        <dbReference type="EMBL" id="SHF59271.1"/>
    </source>
</evidence>
<dbReference type="Proteomes" id="UP000184346">
    <property type="component" value="Unassembled WGS sequence"/>
</dbReference>
<keyword evidence="4" id="KW-1185">Reference proteome</keyword>
<dbReference type="InterPro" id="IPR025188">
    <property type="entry name" value="DUF4113"/>
</dbReference>